<keyword evidence="3" id="KW-1185">Reference proteome</keyword>
<protein>
    <submittedName>
        <fullName evidence="2">Uncharacterized protein</fullName>
    </submittedName>
</protein>
<feature type="compositionally biased region" description="Low complexity" evidence="1">
    <location>
        <begin position="1030"/>
        <end position="1040"/>
    </location>
</feature>
<feature type="compositionally biased region" description="Low complexity" evidence="1">
    <location>
        <begin position="1859"/>
        <end position="1873"/>
    </location>
</feature>
<feature type="region of interest" description="Disordered" evidence="1">
    <location>
        <begin position="1490"/>
        <end position="1516"/>
    </location>
</feature>
<dbReference type="GeneID" id="25560330"/>
<evidence type="ECO:0000256" key="1">
    <source>
        <dbReference type="SAM" id="MobiDB-lite"/>
    </source>
</evidence>
<feature type="region of interest" description="Disordered" evidence="1">
    <location>
        <begin position="1025"/>
        <end position="1194"/>
    </location>
</feature>
<evidence type="ECO:0000313" key="2">
    <source>
        <dbReference type="EMBL" id="KNC48750.1"/>
    </source>
</evidence>
<dbReference type="EMBL" id="GL349434">
    <property type="protein sequence ID" value="KNC48750.1"/>
    <property type="molecule type" value="Genomic_DNA"/>
</dbReference>
<dbReference type="Proteomes" id="UP000054408">
    <property type="component" value="Unassembled WGS sequence"/>
</dbReference>
<accession>A0A0L0D937</accession>
<name>A0A0L0D937_THETB</name>
<sequence>MSGANVDAVVEGIDRVYGIGEQVEAATEVLVSTLFMPQLEDQIVADIDRLHNLLAELLVAGSKFVQKAASTGIDKELDTASKIFMSRLGMLGDALDSLACAMAPDSAPLADSSRDQSTNQSIIVVAPPLLSVLDELQADIACVLADNAQSADRVEASIKDLIVTCNSECEVMASDSMAIAWYKGLGNALLTRAAALRGLAGDAVADAIAEIKANAHDLVRWSVSVYVRGEIIQSTTASHALVRFLRAQPEEAVPSSLHATMDTLAAAGVALLKLIKNIRAVAPPSAPPLQLPSADLDTLSDRIESSVEATSQVVAGALAARASLTIVAPDAVAELDSLLEIVANSLRASRAALAEWSVVCDYSMDEPSVLSSTRTDGASSPVEATSSLLAVVHGLQSIEAAVNEGVFELDLSGLEPGSTPSGDLLVDVGNGVLQLLCDLVASLVAYVRVASTAPAKLGLCLSGIALLMEDVEPEIRYLLSLAVLIEPELSLARDILVHLPHKAVELALDMEAIFRITTETSVLDSAQADALGAAVGAACRIDGIVRSLSAILSAVADTNENNALPSSERPSALGAALGALGAELETDAARAVIRDLEPEALGDLALASRSAGGAAAVAVPPVLPDSAVAGTDRLLHALASMLSALCRNVEPREFLLHRIETVRCLRNVLGCLVVERTRAEVRARVPSTAGKRILDLVAHICTACSTLHLEASTSLAHGLGFFLSSPTAKSALADMAEALAALASFLASVLFFDDVADSLPNSVEPLLKTLSFLAEPSPVDRAVAVVVSLEAAVNPDSPLHAAHDSLFATFESEAGLVVSACPSDAPLFKLLQARLHAAQAAQAQAQRLAAVHAARSFVTFATHPKTRLYLEHFTGALARARQISTSARLAPPSPLLQPTAGSNDLETVNDVEELLRLLILATASRVASAVSGYVYQLQARLLDLNSRARVTSVTQDAGVRIERCLTLAQDYVYDVEADAVDATETLVKAHNAALDTLHKVRNELLAPLVPPSSALDFSLSPLKRNESESESLMSENPPSSRGGRAQQSNLASLVSFASRRASLSSTPKEKISDSESSPSSSSPPPSSAGISASSADSVPAALDSSSDSDSSSLDTADLEAAQEAADAAAAIGSTTPAASRDVTPAEAASPPASASGSALGSASSSASSSSSASGSVVLRESQSLGEHPPVAPAPAPLAEETAVAAANHTGDGLAPELQVLIDAIGQDMVFVAEALANPQLGETHAVSSLASSVKNFIAMAEAVCGENNAVFAAAEDLGVSMSHLVACVVTVAEVEVDESSSHEALDRALGAAVEALSGVGHATKTLTATLVALFGATGGDANGHLALEETYCDDDFLSYSDVPTHMVRHESWTSLCESGSSDPPLQVAGVRVQMAVDAMFATDSVDGLVSRGIDVLKELKAVADLATDAAQINEEFVEDVREVVQLLAKAVGTIRSDPTAATPEFMHELAQLLEDDVYVLGSELEQGLYGVDSDNTQSDDAGESSGAGAPTAVSPVAERRQAVLRTDEGNWHVFARSLQSLYGHAVATAHAKSGQRELARVLVKRMAEVAGAMEMVAGQCETRGRDTTATTLHELVATLTQSGVRAAAAAQCDDASGESLGSSHVVEAENVFISVAAAIGEVMVRVMKRMQAAGSGADLDAPDANPDETWVEQWSPLYEDVMYESSRGVVLWREPVCGSIERLPDDAPRLRSSLVPPEEVLHEVGGQPMLAYAIVAAKAVLHCAALLEAGGVALNVVIPKTLKTSCKTARMLLKAARKAVVEHTKDFGLGGVMRALELGLDSVKSFWATVKRVLRDGEVSDAKASAASSQAFHDGVKALSSMVAAVNELQAERGGGKSKAGSAAPSRSRGLRGTVASSQPRHRTAPRSLHVASGATRRLWVGDVATVVDALAPSFHKLVEGKSSARHEAVCELHDGPVGRLVQTAQRLVAEANDNETSTAHVSLAPSLVHELSAVAGAMASTGRKVVVMDKTARKEKRKKFDMLAAAYAKGVKKLMADVALVVAVRNIADAGMALAAAAAESELSEPLAAAVKNAQHLAAGEDAKLKELKVAVRNVARAVQAEMSDDALLPAIKRVGWILDITKSMYRKVKAVLRV</sequence>
<gene>
    <name evidence="2" type="ORF">AMSG_00527</name>
</gene>
<evidence type="ECO:0000313" key="3">
    <source>
        <dbReference type="Proteomes" id="UP000054408"/>
    </source>
</evidence>
<dbReference type="RefSeq" id="XP_013762801.1">
    <property type="nucleotide sequence ID" value="XM_013907347.1"/>
</dbReference>
<feature type="region of interest" description="Disordered" evidence="1">
    <location>
        <begin position="1850"/>
        <end position="1890"/>
    </location>
</feature>
<organism evidence="2 3">
    <name type="scientific">Thecamonas trahens ATCC 50062</name>
    <dbReference type="NCBI Taxonomy" id="461836"/>
    <lineage>
        <taxon>Eukaryota</taxon>
        <taxon>Apusozoa</taxon>
        <taxon>Apusomonadida</taxon>
        <taxon>Apusomonadidae</taxon>
        <taxon>Thecamonas</taxon>
    </lineage>
</organism>
<reference evidence="2 3" key="1">
    <citation type="submission" date="2010-05" db="EMBL/GenBank/DDBJ databases">
        <title>The Genome Sequence of Thecamonas trahens ATCC 50062.</title>
        <authorList>
            <consortium name="The Broad Institute Genome Sequencing Platform"/>
            <person name="Russ C."/>
            <person name="Cuomo C."/>
            <person name="Shea T."/>
            <person name="Young S.K."/>
            <person name="Zeng Q."/>
            <person name="Koehrsen M."/>
            <person name="Haas B."/>
            <person name="Borodovsky M."/>
            <person name="Guigo R."/>
            <person name="Alvarado L."/>
            <person name="Berlin A."/>
            <person name="Bochicchio J."/>
            <person name="Borenstein D."/>
            <person name="Chapman S."/>
            <person name="Chen Z."/>
            <person name="Freedman E."/>
            <person name="Gellesch M."/>
            <person name="Goldberg J."/>
            <person name="Griggs A."/>
            <person name="Gujja S."/>
            <person name="Heilman E."/>
            <person name="Heiman D."/>
            <person name="Hepburn T."/>
            <person name="Howarth C."/>
            <person name="Jen D."/>
            <person name="Larson L."/>
            <person name="Mehta T."/>
            <person name="Park D."/>
            <person name="Pearson M."/>
            <person name="Roberts A."/>
            <person name="Saif S."/>
            <person name="Shenoy N."/>
            <person name="Sisk P."/>
            <person name="Stolte C."/>
            <person name="Sykes S."/>
            <person name="Thomson T."/>
            <person name="Walk T."/>
            <person name="White J."/>
            <person name="Yandava C."/>
            <person name="Burger G."/>
            <person name="Gray M.W."/>
            <person name="Holland P.W.H."/>
            <person name="King N."/>
            <person name="Lang F.B.F."/>
            <person name="Roger A.J."/>
            <person name="Ruiz-Trillo I."/>
            <person name="Lander E."/>
            <person name="Nusbaum C."/>
        </authorList>
    </citation>
    <scope>NUCLEOTIDE SEQUENCE [LARGE SCALE GENOMIC DNA]</scope>
    <source>
        <strain evidence="2 3">ATCC 50062</strain>
    </source>
</reference>
<proteinExistence type="predicted"/>
<feature type="compositionally biased region" description="Low complexity" evidence="1">
    <location>
        <begin position="1087"/>
        <end position="1175"/>
    </location>
</feature>